<dbReference type="AlphaFoldDB" id="A0A9W7QHE4"/>
<sequence>MTSGCGRCIDNKRYSIRGNSCNLAIKADYTKTSHRYYEETTCKAMPLTKTCHVFKLILDR</sequence>
<proteinExistence type="predicted"/>
<reference evidence="1 2" key="1">
    <citation type="submission" date="2019-10" db="EMBL/GenBank/DDBJ databases">
        <title>Bacillus from the desert of Cuatro Cinegas, Coahuila.</title>
        <authorList>
            <person name="Olmedo-Alvarez G."/>
            <person name="Saldana S."/>
            <person name="Barcelo D."/>
        </authorList>
    </citation>
    <scope>NUCLEOTIDE SEQUENCE [LARGE SCALE GENOMIC DNA]</scope>
    <source>
        <strain evidence="1 2">CH417_13T</strain>
    </source>
</reference>
<evidence type="ECO:0000313" key="2">
    <source>
        <dbReference type="Proteomes" id="UP000475765"/>
    </source>
</evidence>
<gene>
    <name evidence="1" type="ORF">F8172_15455</name>
</gene>
<organism evidence="1 2">
    <name type="scientific">Bacillus cereus</name>
    <dbReference type="NCBI Taxonomy" id="1396"/>
    <lineage>
        <taxon>Bacteria</taxon>
        <taxon>Bacillati</taxon>
        <taxon>Bacillota</taxon>
        <taxon>Bacilli</taxon>
        <taxon>Bacillales</taxon>
        <taxon>Bacillaceae</taxon>
        <taxon>Bacillus</taxon>
        <taxon>Bacillus cereus group</taxon>
    </lineage>
</organism>
<name>A0A9W7QHE4_BACCE</name>
<comment type="caution">
    <text evidence="1">The sequence shown here is derived from an EMBL/GenBank/DDBJ whole genome shotgun (WGS) entry which is preliminary data.</text>
</comment>
<protein>
    <submittedName>
        <fullName evidence="1">Uncharacterized protein</fullName>
    </submittedName>
</protein>
<evidence type="ECO:0000313" key="1">
    <source>
        <dbReference type="EMBL" id="KAB2395281.1"/>
    </source>
</evidence>
<dbReference type="Proteomes" id="UP000475765">
    <property type="component" value="Unassembled WGS sequence"/>
</dbReference>
<accession>A0A9W7QHE4</accession>
<dbReference type="EMBL" id="WBPP01000018">
    <property type="protein sequence ID" value="KAB2395281.1"/>
    <property type="molecule type" value="Genomic_DNA"/>
</dbReference>